<keyword evidence="1" id="KW-0813">Transport</keyword>
<dbReference type="EMBL" id="CP016503">
    <property type="protein sequence ID" value="ANV97837.1"/>
    <property type="molecule type" value="Genomic_DNA"/>
</dbReference>
<protein>
    <recommendedName>
        <fullName evidence="1">Probable queuosine precursor transporter</fullName>
        <shortName evidence="1">Q precursor transporter</shortName>
    </recommendedName>
</protein>
<dbReference type="PANTHER" id="PTHR34300:SF2">
    <property type="entry name" value="QUEUOSINE PRECURSOR TRANSPORTER-RELATED"/>
    <property type="match status" value="1"/>
</dbReference>
<reference evidence="3" key="1">
    <citation type="submission" date="2016-07" db="EMBL/GenBank/DDBJ databases">
        <authorList>
            <person name="Florea S."/>
            <person name="Webb J.S."/>
            <person name="Jaromczyk J."/>
            <person name="Schardl C.L."/>
        </authorList>
    </citation>
    <scope>NUCLEOTIDE SEQUENCE [LARGE SCALE GENOMIC DNA]</scope>
    <source>
        <strain evidence="3">MIT 01-6242</strain>
    </source>
</reference>
<dbReference type="InterPro" id="IPR003744">
    <property type="entry name" value="YhhQ"/>
</dbReference>
<accession>A0A1B1U4X1</accession>
<comment type="subcellular location">
    <subcellularLocation>
        <location evidence="1">Cell membrane</location>
        <topology evidence="1">Multi-pass membrane protein</topology>
    </subcellularLocation>
</comment>
<evidence type="ECO:0000313" key="3">
    <source>
        <dbReference type="Proteomes" id="UP000092884"/>
    </source>
</evidence>
<name>A0A1B1U4X1_9HELI</name>
<keyword evidence="1" id="KW-1003">Cell membrane</keyword>
<feature type="transmembrane region" description="Helical" evidence="1">
    <location>
        <begin position="126"/>
        <end position="149"/>
    </location>
</feature>
<evidence type="ECO:0000313" key="2">
    <source>
        <dbReference type="EMBL" id="ANV97837.1"/>
    </source>
</evidence>
<comment type="function">
    <text evidence="1">Involved in the import of queuosine (Q) precursors, required for Q precursor salvage.</text>
</comment>
<dbReference type="GO" id="GO:0022857">
    <property type="term" value="F:transmembrane transporter activity"/>
    <property type="evidence" value="ECO:0007669"/>
    <property type="project" value="UniProtKB-UniRule"/>
</dbReference>
<keyword evidence="1" id="KW-1133">Transmembrane helix</keyword>
<dbReference type="Proteomes" id="UP000092884">
    <property type="component" value="Chromosome"/>
</dbReference>
<dbReference type="RefSeq" id="WP_066339510.1">
    <property type="nucleotide sequence ID" value="NZ_CP016503.1"/>
</dbReference>
<organism evidence="2 3">
    <name type="scientific">Helicobacter enhydrae</name>
    <dbReference type="NCBI Taxonomy" id="222136"/>
    <lineage>
        <taxon>Bacteria</taxon>
        <taxon>Pseudomonadati</taxon>
        <taxon>Campylobacterota</taxon>
        <taxon>Epsilonproteobacteria</taxon>
        <taxon>Campylobacterales</taxon>
        <taxon>Helicobacteraceae</taxon>
        <taxon>Helicobacter</taxon>
    </lineage>
</organism>
<keyword evidence="3" id="KW-1185">Reference proteome</keyword>
<dbReference type="KEGG" id="het:BBW65_03025"/>
<feature type="transmembrane region" description="Helical" evidence="1">
    <location>
        <begin position="30"/>
        <end position="49"/>
    </location>
</feature>
<keyword evidence="1" id="KW-0812">Transmembrane</keyword>
<sequence>MSNEILLILSVLLTYSALLALHQWCGKEGLVGFMVFASIVANIEVMILVRAFGIEQTLGNVLFASTFLITDVLSEIYGKESAKRVVKIGIFANALFLIFSQLWLFYTMQDVQNLQHFESIFANTPRIIIASLLVFAIASYVDVWLYHFWWDLSERIWHNRSRGLWLRNNGSTLISQLLNTLLFSFGAFYGIYPLDVILQIALSSYLIFFILSVLDTPILYLFVYLTKTKTLYD</sequence>
<dbReference type="NCBIfam" id="TIGR00697">
    <property type="entry name" value="queuosine precursor transporter"/>
    <property type="match status" value="1"/>
</dbReference>
<dbReference type="Pfam" id="PF02592">
    <property type="entry name" value="Vut_1"/>
    <property type="match status" value="1"/>
</dbReference>
<dbReference type="STRING" id="222136.BBW65_03025"/>
<keyword evidence="1" id="KW-0472">Membrane</keyword>
<dbReference type="OrthoDB" id="7065604at2"/>
<comment type="similarity">
    <text evidence="1">Belongs to the vitamin uptake transporter (VUT/ECF) (TC 2.A.88) family. Q precursor transporter subfamily.</text>
</comment>
<dbReference type="PANTHER" id="PTHR34300">
    <property type="entry name" value="QUEUOSINE PRECURSOR TRANSPORTER-RELATED"/>
    <property type="match status" value="1"/>
</dbReference>
<feature type="transmembrane region" description="Helical" evidence="1">
    <location>
        <begin position="85"/>
        <end position="106"/>
    </location>
</feature>
<gene>
    <name evidence="2" type="ORF">BBW65_03025</name>
</gene>
<dbReference type="AlphaFoldDB" id="A0A1B1U4X1"/>
<feature type="transmembrane region" description="Helical" evidence="1">
    <location>
        <begin position="170"/>
        <end position="192"/>
    </location>
</feature>
<proteinExistence type="inferred from homology"/>
<feature type="transmembrane region" description="Helical" evidence="1">
    <location>
        <begin position="204"/>
        <end position="225"/>
    </location>
</feature>
<dbReference type="GO" id="GO:0005886">
    <property type="term" value="C:plasma membrane"/>
    <property type="evidence" value="ECO:0007669"/>
    <property type="project" value="UniProtKB-SubCell"/>
</dbReference>
<dbReference type="HAMAP" id="MF_02088">
    <property type="entry name" value="Q_prec_transport"/>
    <property type="match status" value="1"/>
</dbReference>
<evidence type="ECO:0000256" key="1">
    <source>
        <dbReference type="HAMAP-Rule" id="MF_02088"/>
    </source>
</evidence>